<dbReference type="InterPro" id="IPR013693">
    <property type="entry name" value="SpoIID/LytB_N"/>
</dbReference>
<dbReference type="AlphaFoldDB" id="A0A956N9J5"/>
<accession>A0A956N9J5</accession>
<feature type="chain" id="PRO_5038113981" evidence="1">
    <location>
        <begin position="27"/>
        <end position="413"/>
    </location>
</feature>
<dbReference type="GO" id="GO:0030435">
    <property type="term" value="P:sporulation resulting in formation of a cellular spore"/>
    <property type="evidence" value="ECO:0007669"/>
    <property type="project" value="InterPro"/>
</dbReference>
<gene>
    <name evidence="3" type="ORF">KDA27_02735</name>
</gene>
<dbReference type="PANTHER" id="PTHR30032:SF4">
    <property type="entry name" value="AMIDASE ENHANCER"/>
    <property type="match status" value="1"/>
</dbReference>
<dbReference type="InterPro" id="IPR013486">
    <property type="entry name" value="SpoIID/LytB"/>
</dbReference>
<feature type="domain" description="Sporulation stage II protein D amidase enhancer LytB N-terminal" evidence="2">
    <location>
        <begin position="125"/>
        <end position="216"/>
    </location>
</feature>
<dbReference type="NCBIfam" id="TIGR02669">
    <property type="entry name" value="SpoIID_LytB"/>
    <property type="match status" value="1"/>
</dbReference>
<feature type="signal peptide" evidence="1">
    <location>
        <begin position="1"/>
        <end position="26"/>
    </location>
</feature>
<evidence type="ECO:0000256" key="1">
    <source>
        <dbReference type="SAM" id="SignalP"/>
    </source>
</evidence>
<evidence type="ECO:0000313" key="4">
    <source>
        <dbReference type="Proteomes" id="UP000739538"/>
    </source>
</evidence>
<dbReference type="EMBL" id="JAGQHS010000007">
    <property type="protein sequence ID" value="MCA9754692.1"/>
    <property type="molecule type" value="Genomic_DNA"/>
</dbReference>
<proteinExistence type="predicted"/>
<protein>
    <submittedName>
        <fullName evidence="3">SpoIID/LytB domain-containing protein</fullName>
    </submittedName>
</protein>
<keyword evidence="1" id="KW-0732">Signal</keyword>
<reference evidence="3" key="2">
    <citation type="journal article" date="2021" name="Microbiome">
        <title>Successional dynamics and alternative stable states in a saline activated sludge microbial community over 9 years.</title>
        <authorList>
            <person name="Wang Y."/>
            <person name="Ye J."/>
            <person name="Ju F."/>
            <person name="Liu L."/>
            <person name="Boyd J.A."/>
            <person name="Deng Y."/>
            <person name="Parks D.H."/>
            <person name="Jiang X."/>
            <person name="Yin X."/>
            <person name="Woodcroft B.J."/>
            <person name="Tyson G.W."/>
            <person name="Hugenholtz P."/>
            <person name="Polz M.F."/>
            <person name="Zhang T."/>
        </authorList>
    </citation>
    <scope>NUCLEOTIDE SEQUENCE</scope>
    <source>
        <strain evidence="3">HKST-UBA02</strain>
    </source>
</reference>
<reference evidence="3" key="1">
    <citation type="submission" date="2020-04" db="EMBL/GenBank/DDBJ databases">
        <authorList>
            <person name="Zhang T."/>
        </authorList>
    </citation>
    <scope>NUCLEOTIDE SEQUENCE</scope>
    <source>
        <strain evidence="3">HKST-UBA02</strain>
    </source>
</reference>
<evidence type="ECO:0000259" key="2">
    <source>
        <dbReference type="Pfam" id="PF08486"/>
    </source>
</evidence>
<dbReference type="GO" id="GO:0030288">
    <property type="term" value="C:outer membrane-bounded periplasmic space"/>
    <property type="evidence" value="ECO:0007669"/>
    <property type="project" value="TreeGrafter"/>
</dbReference>
<sequence>MLRILFIAIWTTLLGGFLAASSNADASVVPTVRVGLDVGRTVEIGADTDWLVGIHHSGTRPARVSSTRSWKLQAIDGAIVRVSDDEFVREIADTLFVYTDRNGSGSVRVGGRPYRGELLVFARDSQLFVVNVIDLESYLLGVVPLEIGSQNDARFEAVKAQAVAARSYTLSMLGRWKRDGFDLKDTVEDQAYGGRDVETARCTRAVEETRGVVATYDDKPILAYYSSTSGGHTAGASEVWERSDRPYLTGVRDKTSRVKHSFCDISPFYTWEEVWSITDFERLLDSNLAAHAPEWSRAKYGAFVDMQIRSRSESKRVSSLELQFQHGVVTLHGDEIRWAIRRPDGGGLRSTLLERVGVRRSGGRPVEVKVLGRGYGHGVGLCQYGAMGMSQEGYDYTQILRFYYRGAELRKYY</sequence>
<name>A0A956N9J5_UNCEI</name>
<evidence type="ECO:0000313" key="3">
    <source>
        <dbReference type="EMBL" id="MCA9754692.1"/>
    </source>
</evidence>
<dbReference type="Pfam" id="PF08486">
    <property type="entry name" value="SpoIID"/>
    <property type="match status" value="1"/>
</dbReference>
<dbReference type="InterPro" id="IPR051922">
    <property type="entry name" value="Bact_Sporulation_Assoc"/>
</dbReference>
<dbReference type="PANTHER" id="PTHR30032">
    <property type="entry name" value="N-ACETYLMURAMOYL-L-ALANINE AMIDASE-RELATED"/>
    <property type="match status" value="1"/>
</dbReference>
<organism evidence="3 4">
    <name type="scientific">Eiseniibacteriota bacterium</name>
    <dbReference type="NCBI Taxonomy" id="2212470"/>
    <lineage>
        <taxon>Bacteria</taxon>
        <taxon>Candidatus Eiseniibacteriota</taxon>
    </lineage>
</organism>
<dbReference type="Proteomes" id="UP000739538">
    <property type="component" value="Unassembled WGS sequence"/>
</dbReference>
<comment type="caution">
    <text evidence="3">The sequence shown here is derived from an EMBL/GenBank/DDBJ whole genome shotgun (WGS) entry which is preliminary data.</text>
</comment>